<dbReference type="OrthoDB" id="1678912at2759"/>
<sequence length="980" mass="113641">MSNKHPYNTRMTSQSNSKMMNNVPVSTHEMISVARKEEIPSNKHQNPSRSQGMSSEPQRMSAKIKSNSRTKGKQSTNQSNSVQPIDFSTIRTTYPHQDEVKSKRLYNLPEGKTFYPTWTEFQDPYEYIASITQEGSRYGIIKIIPPEGWNPNFSLETTRFRFKTRKQKVNTMEGETRAKLNYIDQLQLFHAQQGRPFSRLPQLDKAPIDLHKLARAVADRGGPHEVSKNKQWAEVAREIKEGGYSQTCTSASKTIKERYFDFIDPYEKYIAEAKRECKLGKLDIKVDLAKPEDVCGKCGKVTEGNEDVLQCDGECEKPYHIDCLNIKKENLNPDAQWHCPMCLFLTGTDYGFEPGEGFTLRDLQQTADSFRQRYLKNHPVPPGVSMEDHIESEFWRLAHSMDDNTEVFYGADINSTDYGSGFPCSERDRDDPYNRDPWNLRNLPRLTGSLLHDITPAIPGMMLPWVYVGMIFSAFCWHVEDHYTYSINYMHWGETKTWYGISASFASKFEAAAKKLLPELFQHQPDLLTQLTTILNPEKLVQEGVEVFAIDQRPNQFVITFPQAYHAGFNHGLNCNEAVNFALPDWIKFGCESIKFYKEIKRHQVFSHERLLLAIGLKNLNNYKVVKWLKDPLSEMCTKELKLRAEVIQQLSLSPPIHDITEPKDSEMVCSYCNGFSYFSALKFKCTDQILCIEHADYAQGMCNCGEENEKKYCYFIQVRIRDFHLKSLMDTMEYTAFQTQQDVEYMATYLEESTTLSIKVLEDIYTRVKECGYDFELSELGHFIEQSQIWFRKLFELCFEVAQNIWPSTYRNTLINNFDVGDFLCKWEKRARGFHSTTDIPPLNQKHYCFCRRPDNFKTMIECDKCHEWYHCECIGMSDEEANSLDTWTCSMCHYDKNHLSKKIRKSMNKFEKLLKATTVFPFSPRHSEQFVKIIQIIKSLSGPDLFHIRREIGLGLAIPIDGIETKVGIDTDVIMTDN</sequence>
<dbReference type="Gene3D" id="3.30.40.10">
    <property type="entry name" value="Zinc/RING finger domain, C3HC4 (zinc finger)"/>
    <property type="match status" value="1"/>
</dbReference>
<dbReference type="Pfam" id="PF02928">
    <property type="entry name" value="zf-C5HC2"/>
    <property type="match status" value="1"/>
</dbReference>
<comment type="caution">
    <text evidence="13">The sequence shown here is derived from an EMBL/GenBank/DDBJ whole genome shotgun (WGS) entry which is preliminary data.</text>
</comment>
<accession>A0A8H4A7T4</accession>
<organism evidence="13 14">
    <name type="scientific">Gigaspora margarita</name>
    <dbReference type="NCBI Taxonomy" id="4874"/>
    <lineage>
        <taxon>Eukaryota</taxon>
        <taxon>Fungi</taxon>
        <taxon>Fungi incertae sedis</taxon>
        <taxon>Mucoromycota</taxon>
        <taxon>Glomeromycotina</taxon>
        <taxon>Glomeromycetes</taxon>
        <taxon>Diversisporales</taxon>
        <taxon>Gigasporaceae</taxon>
        <taxon>Gigaspora</taxon>
    </lineage>
</organism>
<dbReference type="PROSITE" id="PS51183">
    <property type="entry name" value="JMJN"/>
    <property type="match status" value="1"/>
</dbReference>
<keyword evidence="2" id="KW-0479">Metal-binding</keyword>
<dbReference type="InterPro" id="IPR001965">
    <property type="entry name" value="Znf_PHD"/>
</dbReference>
<evidence type="ECO:0000256" key="6">
    <source>
        <dbReference type="ARBA" id="ARBA00023242"/>
    </source>
</evidence>
<evidence type="ECO:0000313" key="14">
    <source>
        <dbReference type="Proteomes" id="UP000439903"/>
    </source>
</evidence>
<dbReference type="Gene3D" id="1.10.150.60">
    <property type="entry name" value="ARID DNA-binding domain"/>
    <property type="match status" value="1"/>
</dbReference>
<dbReference type="CDD" id="cd15489">
    <property type="entry name" value="PHD_SF"/>
    <property type="match status" value="1"/>
</dbReference>
<evidence type="ECO:0000256" key="3">
    <source>
        <dbReference type="ARBA" id="ARBA00022771"/>
    </source>
</evidence>
<dbReference type="SUPFAM" id="SSF57903">
    <property type="entry name" value="FYVE/PHD zinc finger"/>
    <property type="match status" value="2"/>
</dbReference>
<dbReference type="PANTHER" id="PTHR10694:SF33">
    <property type="entry name" value="LYSINE-SPECIFIC DEMETHYLASE 5"/>
    <property type="match status" value="1"/>
</dbReference>
<dbReference type="InterPro" id="IPR019786">
    <property type="entry name" value="Zinc_finger_PHD-type_CS"/>
</dbReference>
<dbReference type="InterPro" id="IPR001606">
    <property type="entry name" value="ARID_dom"/>
</dbReference>
<dbReference type="GO" id="GO:0000785">
    <property type="term" value="C:chromatin"/>
    <property type="evidence" value="ECO:0007669"/>
    <property type="project" value="TreeGrafter"/>
</dbReference>
<feature type="domain" description="JmjN" evidence="11">
    <location>
        <begin position="111"/>
        <end position="152"/>
    </location>
</feature>
<keyword evidence="3 7" id="KW-0863">Zinc-finger</keyword>
<feature type="compositionally biased region" description="Polar residues" evidence="8">
    <location>
        <begin position="42"/>
        <end position="65"/>
    </location>
</feature>
<dbReference type="SUPFAM" id="SSF46774">
    <property type="entry name" value="ARID-like"/>
    <property type="match status" value="1"/>
</dbReference>
<keyword evidence="14" id="KW-1185">Reference proteome</keyword>
<dbReference type="PROSITE" id="PS51184">
    <property type="entry name" value="JMJC"/>
    <property type="match status" value="1"/>
</dbReference>
<dbReference type="InterPro" id="IPR004198">
    <property type="entry name" value="Znf_C5HC2"/>
</dbReference>
<evidence type="ECO:0000259" key="10">
    <source>
        <dbReference type="PROSITE" id="PS51011"/>
    </source>
</evidence>
<feature type="region of interest" description="Disordered" evidence="8">
    <location>
        <begin position="1"/>
        <end position="90"/>
    </location>
</feature>
<dbReference type="GO" id="GO:0034647">
    <property type="term" value="F:histone H3K4me/H3K4me2/H3K4me3 demethylase activity"/>
    <property type="evidence" value="ECO:0007669"/>
    <property type="project" value="TreeGrafter"/>
</dbReference>
<dbReference type="GO" id="GO:0006355">
    <property type="term" value="P:regulation of DNA-templated transcription"/>
    <property type="evidence" value="ECO:0007669"/>
    <property type="project" value="TreeGrafter"/>
</dbReference>
<dbReference type="GO" id="GO:0008270">
    <property type="term" value="F:zinc ion binding"/>
    <property type="evidence" value="ECO:0007669"/>
    <property type="project" value="UniProtKB-KW"/>
</dbReference>
<dbReference type="InterPro" id="IPR013083">
    <property type="entry name" value="Znf_RING/FYVE/PHD"/>
</dbReference>
<evidence type="ECO:0000256" key="1">
    <source>
        <dbReference type="ARBA" id="ARBA00004123"/>
    </source>
</evidence>
<dbReference type="SUPFAM" id="SSF51197">
    <property type="entry name" value="Clavaminate synthase-like"/>
    <property type="match status" value="1"/>
</dbReference>
<evidence type="ECO:0000259" key="12">
    <source>
        <dbReference type="PROSITE" id="PS51184"/>
    </source>
</evidence>
<feature type="compositionally biased region" description="Polar residues" evidence="8">
    <location>
        <begin position="1"/>
        <end position="25"/>
    </location>
</feature>
<dbReference type="PROSITE" id="PS51011">
    <property type="entry name" value="ARID"/>
    <property type="match status" value="1"/>
</dbReference>
<dbReference type="Pfam" id="PF02375">
    <property type="entry name" value="JmjN"/>
    <property type="match status" value="1"/>
</dbReference>
<dbReference type="Pfam" id="PF02373">
    <property type="entry name" value="JmjC"/>
    <property type="match status" value="1"/>
</dbReference>
<dbReference type="AlphaFoldDB" id="A0A8H4A7T4"/>
<evidence type="ECO:0000256" key="4">
    <source>
        <dbReference type="ARBA" id="ARBA00022833"/>
    </source>
</evidence>
<name>A0A8H4A7T4_GIGMA</name>
<dbReference type="Proteomes" id="UP000439903">
    <property type="component" value="Unassembled WGS sequence"/>
</dbReference>
<dbReference type="SMART" id="SM01014">
    <property type="entry name" value="ARID"/>
    <property type="match status" value="1"/>
</dbReference>
<evidence type="ECO:0000256" key="7">
    <source>
        <dbReference type="PROSITE-ProRule" id="PRU00146"/>
    </source>
</evidence>
<keyword evidence="5" id="KW-0408">Iron</keyword>
<dbReference type="InterPro" id="IPR036431">
    <property type="entry name" value="ARID_dom_sf"/>
</dbReference>
<gene>
    <name evidence="13" type="ORF">F8M41_001825</name>
</gene>
<keyword evidence="4" id="KW-0862">Zinc</keyword>
<comment type="subcellular location">
    <subcellularLocation>
        <location evidence="1">Nucleus</location>
    </subcellularLocation>
</comment>
<keyword evidence="6" id="KW-0539">Nucleus</keyword>
<dbReference type="SMART" id="SM00501">
    <property type="entry name" value="BRIGHT"/>
    <property type="match status" value="1"/>
</dbReference>
<feature type="domain" description="ARID" evidence="10">
    <location>
        <begin position="176"/>
        <end position="271"/>
    </location>
</feature>
<dbReference type="InterPro" id="IPR011011">
    <property type="entry name" value="Znf_FYVE_PHD"/>
</dbReference>
<dbReference type="CDD" id="cd16100">
    <property type="entry name" value="ARID"/>
    <property type="match status" value="1"/>
</dbReference>
<feature type="domain" description="PHD-type" evidence="9">
    <location>
        <begin position="847"/>
        <end position="897"/>
    </location>
</feature>
<dbReference type="SMART" id="SM00249">
    <property type="entry name" value="PHD"/>
    <property type="match status" value="2"/>
</dbReference>
<dbReference type="InterPro" id="IPR019787">
    <property type="entry name" value="Znf_PHD-finger"/>
</dbReference>
<protein>
    <submittedName>
        <fullName evidence="13">JmjC-domain-containing protein</fullName>
    </submittedName>
</protein>
<evidence type="ECO:0000256" key="8">
    <source>
        <dbReference type="SAM" id="MobiDB-lite"/>
    </source>
</evidence>
<evidence type="ECO:0000313" key="13">
    <source>
        <dbReference type="EMBL" id="KAF0452903.1"/>
    </source>
</evidence>
<dbReference type="SMART" id="SM00545">
    <property type="entry name" value="JmjN"/>
    <property type="match status" value="1"/>
</dbReference>
<dbReference type="InterPro" id="IPR003349">
    <property type="entry name" value="JmjN"/>
</dbReference>
<dbReference type="InterPro" id="IPR003347">
    <property type="entry name" value="JmjC_dom"/>
</dbReference>
<dbReference type="Gene3D" id="2.60.120.650">
    <property type="entry name" value="Cupin"/>
    <property type="match status" value="2"/>
</dbReference>
<feature type="domain" description="PHD-type" evidence="9">
    <location>
        <begin position="292"/>
        <end position="345"/>
    </location>
</feature>
<dbReference type="Pfam" id="PF00628">
    <property type="entry name" value="PHD"/>
    <property type="match status" value="2"/>
</dbReference>
<reference evidence="13 14" key="1">
    <citation type="journal article" date="2019" name="Environ. Microbiol.">
        <title>At the nexus of three kingdoms: the genome of the mycorrhizal fungus Gigaspora margarita provides insights into plant, endobacterial and fungal interactions.</title>
        <authorList>
            <person name="Venice F."/>
            <person name="Ghignone S."/>
            <person name="Salvioli di Fossalunga A."/>
            <person name="Amselem J."/>
            <person name="Novero M."/>
            <person name="Xianan X."/>
            <person name="Sedzielewska Toro K."/>
            <person name="Morin E."/>
            <person name="Lipzen A."/>
            <person name="Grigoriev I.V."/>
            <person name="Henrissat B."/>
            <person name="Martin F.M."/>
            <person name="Bonfante P."/>
        </authorList>
    </citation>
    <scope>NUCLEOTIDE SEQUENCE [LARGE SCALE GENOMIC DNA]</scope>
    <source>
        <strain evidence="13 14">BEG34</strain>
    </source>
</reference>
<dbReference type="PANTHER" id="PTHR10694">
    <property type="entry name" value="LYSINE-SPECIFIC DEMETHYLASE"/>
    <property type="match status" value="1"/>
</dbReference>
<feature type="domain" description="JmjC" evidence="12">
    <location>
        <begin position="432"/>
        <end position="598"/>
    </location>
</feature>
<proteinExistence type="predicted"/>
<evidence type="ECO:0000256" key="5">
    <source>
        <dbReference type="ARBA" id="ARBA00023004"/>
    </source>
</evidence>
<evidence type="ECO:0000259" key="9">
    <source>
        <dbReference type="PROSITE" id="PS50016"/>
    </source>
</evidence>
<dbReference type="PROSITE" id="PS01359">
    <property type="entry name" value="ZF_PHD_1"/>
    <property type="match status" value="2"/>
</dbReference>
<dbReference type="GO" id="GO:0003677">
    <property type="term" value="F:DNA binding"/>
    <property type="evidence" value="ECO:0007669"/>
    <property type="project" value="InterPro"/>
</dbReference>
<dbReference type="SMART" id="SM00558">
    <property type="entry name" value="JmjC"/>
    <property type="match status" value="1"/>
</dbReference>
<dbReference type="EMBL" id="WTPW01001150">
    <property type="protein sequence ID" value="KAF0452903.1"/>
    <property type="molecule type" value="Genomic_DNA"/>
</dbReference>
<dbReference type="Pfam" id="PF01388">
    <property type="entry name" value="ARID"/>
    <property type="match status" value="1"/>
</dbReference>
<evidence type="ECO:0000256" key="2">
    <source>
        <dbReference type="ARBA" id="ARBA00022723"/>
    </source>
</evidence>
<dbReference type="GO" id="GO:0005634">
    <property type="term" value="C:nucleus"/>
    <property type="evidence" value="ECO:0007669"/>
    <property type="project" value="UniProtKB-SubCell"/>
</dbReference>
<evidence type="ECO:0000259" key="11">
    <source>
        <dbReference type="PROSITE" id="PS51183"/>
    </source>
</evidence>
<feature type="compositionally biased region" description="Polar residues" evidence="8">
    <location>
        <begin position="73"/>
        <end position="83"/>
    </location>
</feature>
<dbReference type="PROSITE" id="PS50016">
    <property type="entry name" value="ZF_PHD_2"/>
    <property type="match status" value="2"/>
</dbReference>